<feature type="transmembrane region" description="Helical" evidence="10">
    <location>
        <begin position="217"/>
        <end position="239"/>
    </location>
</feature>
<proteinExistence type="predicted"/>
<evidence type="ECO:0000256" key="10">
    <source>
        <dbReference type="SAM" id="Phobius"/>
    </source>
</evidence>
<evidence type="ECO:0000313" key="14">
    <source>
        <dbReference type="Proteomes" id="UP000269689"/>
    </source>
</evidence>
<keyword evidence="8" id="KW-0325">Glycoprotein</keyword>
<dbReference type="PANTHER" id="PTHR18966">
    <property type="entry name" value="IONOTROPIC GLUTAMATE RECEPTOR"/>
    <property type="match status" value="1"/>
</dbReference>
<dbReference type="AlphaFoldDB" id="A0A3N4U7L3"/>
<dbReference type="InterPro" id="IPR001320">
    <property type="entry name" value="Iontro_rcpt_C"/>
</dbReference>
<reference evidence="13 14" key="1">
    <citation type="submission" date="2018-11" db="EMBL/GenBank/DDBJ databases">
        <title>Genomic Encyclopedia of Type Strains, Phase IV (KMG-IV): sequencing the most valuable type-strain genomes for metagenomic binning, comparative biology and taxonomic classification.</title>
        <authorList>
            <person name="Goeker M."/>
        </authorList>
    </citation>
    <scope>NUCLEOTIDE SEQUENCE [LARGE SCALE GENOMIC DNA]</scope>
    <source>
        <strain evidence="13 14">DSM 104731</strain>
    </source>
</reference>
<dbReference type="Gene3D" id="3.40.190.10">
    <property type="entry name" value="Periplasmic binding protein-like II"/>
    <property type="match status" value="2"/>
</dbReference>
<feature type="domain" description="Ionotropic glutamate receptor C-terminal" evidence="12">
    <location>
        <begin position="44"/>
        <end position="369"/>
    </location>
</feature>
<keyword evidence="9" id="KW-0407">Ion channel</keyword>
<gene>
    <name evidence="13" type="ORF">EDD53_2698</name>
</gene>
<evidence type="ECO:0000256" key="2">
    <source>
        <dbReference type="ARBA" id="ARBA00022448"/>
    </source>
</evidence>
<evidence type="ECO:0000256" key="3">
    <source>
        <dbReference type="ARBA" id="ARBA00022692"/>
    </source>
</evidence>
<dbReference type="GO" id="GO:0015276">
    <property type="term" value="F:ligand-gated monoatomic ion channel activity"/>
    <property type="evidence" value="ECO:0007669"/>
    <property type="project" value="InterPro"/>
</dbReference>
<keyword evidence="4 10" id="KW-1133">Transmembrane helix</keyword>
<keyword evidence="7" id="KW-0675">Receptor</keyword>
<keyword evidence="14" id="KW-1185">Reference proteome</keyword>
<comment type="caution">
    <text evidence="13">The sequence shown here is derived from an EMBL/GenBank/DDBJ whole genome shotgun (WGS) entry which is preliminary data.</text>
</comment>
<organism evidence="13 14">
    <name type="scientific">Pacificibacter maritimus</name>
    <dbReference type="NCBI Taxonomy" id="762213"/>
    <lineage>
        <taxon>Bacteria</taxon>
        <taxon>Pseudomonadati</taxon>
        <taxon>Pseudomonadota</taxon>
        <taxon>Alphaproteobacteria</taxon>
        <taxon>Rhodobacterales</taxon>
        <taxon>Roseobacteraceae</taxon>
        <taxon>Pacificibacter</taxon>
    </lineage>
</organism>
<dbReference type="SMART" id="SM00079">
    <property type="entry name" value="PBPe"/>
    <property type="match status" value="1"/>
</dbReference>
<feature type="transmembrane region" description="Helical" evidence="10">
    <location>
        <begin position="188"/>
        <end position="205"/>
    </location>
</feature>
<dbReference type="GO" id="GO:0016020">
    <property type="term" value="C:membrane"/>
    <property type="evidence" value="ECO:0007669"/>
    <property type="project" value="UniProtKB-SubCell"/>
</dbReference>
<evidence type="ECO:0000256" key="6">
    <source>
        <dbReference type="ARBA" id="ARBA00023136"/>
    </source>
</evidence>
<evidence type="ECO:0000313" key="13">
    <source>
        <dbReference type="EMBL" id="RPE63101.1"/>
    </source>
</evidence>
<dbReference type="Pfam" id="PF00060">
    <property type="entry name" value="Lig_chan"/>
    <property type="match status" value="1"/>
</dbReference>
<feature type="transmembrane region" description="Helical" evidence="10">
    <location>
        <begin position="24"/>
        <end position="42"/>
    </location>
</feature>
<dbReference type="SUPFAM" id="SSF53850">
    <property type="entry name" value="Periplasmic binding protein-like II"/>
    <property type="match status" value="1"/>
</dbReference>
<evidence type="ECO:0000256" key="5">
    <source>
        <dbReference type="ARBA" id="ARBA00023065"/>
    </source>
</evidence>
<keyword evidence="6 10" id="KW-0472">Membrane</keyword>
<keyword evidence="3 10" id="KW-0812">Transmembrane</keyword>
<name>A0A3N4U7L3_9RHOB</name>
<dbReference type="SMART" id="SM00062">
    <property type="entry name" value="PBPb"/>
    <property type="match status" value="1"/>
</dbReference>
<evidence type="ECO:0000259" key="11">
    <source>
        <dbReference type="SMART" id="SM00062"/>
    </source>
</evidence>
<evidence type="ECO:0000256" key="1">
    <source>
        <dbReference type="ARBA" id="ARBA00004141"/>
    </source>
</evidence>
<keyword evidence="5" id="KW-0406">Ion transport</keyword>
<comment type="subcellular location">
    <subcellularLocation>
        <location evidence="1">Membrane</location>
        <topology evidence="1">Multi-pass membrane protein</topology>
    </subcellularLocation>
</comment>
<keyword evidence="2" id="KW-0813">Transport</keyword>
<protein>
    <submittedName>
        <fullName evidence="13">Amino acid ABC transporter substrate-binding protein (PAAT family)</fullName>
    </submittedName>
</protein>
<evidence type="ECO:0000256" key="8">
    <source>
        <dbReference type="ARBA" id="ARBA00023180"/>
    </source>
</evidence>
<dbReference type="EMBL" id="RKQK01000005">
    <property type="protein sequence ID" value="RPE63101.1"/>
    <property type="molecule type" value="Genomic_DNA"/>
</dbReference>
<evidence type="ECO:0000256" key="4">
    <source>
        <dbReference type="ARBA" id="ARBA00022989"/>
    </source>
</evidence>
<evidence type="ECO:0000256" key="9">
    <source>
        <dbReference type="ARBA" id="ARBA00023303"/>
    </source>
</evidence>
<dbReference type="Proteomes" id="UP000269689">
    <property type="component" value="Unassembled WGS sequence"/>
</dbReference>
<dbReference type="Gene3D" id="1.10.287.70">
    <property type="match status" value="1"/>
</dbReference>
<sequence length="370" mass="41039">MRDCLWRSVCGIRQALGDTMKLKLAIYFGLMLWALITSRAYAQDLTITTVTRPPFSMVENGLDTGFSIELFGEVAKNLDLSYTINRMDSFSGMLDAVVEGEADAAIANISITANREAILDFSQPIFEAGLQILAPTEASNISIWKILFAKDFMLAILGAFALLLGGGMLMWRLERKHQEYFDLNAKEALFPAFWWALNLIVNGGFEERQPRSPLGRVFGVFLVISSLFFVSIFVARITAAMTVGAIQANVADINDLYDKSVGTIEGSTAAAFLSKRDLAFIGFDDDEQLLTALENSEIDAVVFDAPILAYYVKTHPKSDLKLVGPVFLAENYGIALPSNSPLSEDINQSLLELRENGTYDRLYKKWFGNR</sequence>
<dbReference type="InterPro" id="IPR015683">
    <property type="entry name" value="Ionotropic_Glu_rcpt"/>
</dbReference>
<evidence type="ECO:0000256" key="7">
    <source>
        <dbReference type="ARBA" id="ARBA00023170"/>
    </source>
</evidence>
<feature type="transmembrane region" description="Helical" evidence="10">
    <location>
        <begin position="152"/>
        <end position="173"/>
    </location>
</feature>
<dbReference type="SUPFAM" id="SSF81324">
    <property type="entry name" value="Voltage-gated potassium channels"/>
    <property type="match status" value="1"/>
</dbReference>
<evidence type="ECO:0000259" key="12">
    <source>
        <dbReference type="SMART" id="SM00079"/>
    </source>
</evidence>
<feature type="domain" description="Solute-binding protein family 3/N-terminal" evidence="11">
    <location>
        <begin position="44"/>
        <end position="370"/>
    </location>
</feature>
<accession>A0A3N4U7L3</accession>
<dbReference type="Pfam" id="PF00497">
    <property type="entry name" value="SBP_bac_3"/>
    <property type="match status" value="1"/>
</dbReference>
<dbReference type="CDD" id="cd00997">
    <property type="entry name" value="PBP2_GluR0"/>
    <property type="match status" value="1"/>
</dbReference>
<dbReference type="InterPro" id="IPR001638">
    <property type="entry name" value="Solute-binding_3/MltF_N"/>
</dbReference>